<dbReference type="Proteomes" id="UP000178127">
    <property type="component" value="Unassembled WGS sequence"/>
</dbReference>
<dbReference type="AlphaFoldDB" id="A0A1F4VBC6"/>
<keyword evidence="1" id="KW-1133">Transmembrane helix</keyword>
<keyword evidence="1" id="KW-0472">Membrane</keyword>
<feature type="transmembrane region" description="Helical" evidence="1">
    <location>
        <begin position="102"/>
        <end position="119"/>
    </location>
</feature>
<feature type="transmembrane region" description="Helical" evidence="1">
    <location>
        <begin position="325"/>
        <end position="343"/>
    </location>
</feature>
<evidence type="ECO:0000313" key="2">
    <source>
        <dbReference type="EMBL" id="OGC54464.1"/>
    </source>
</evidence>
<organism evidence="2 3">
    <name type="scientific">candidate division WWE3 bacterium RIFCSPHIGHO2_02_FULL_38_14</name>
    <dbReference type="NCBI Taxonomy" id="1802620"/>
    <lineage>
        <taxon>Bacteria</taxon>
        <taxon>Katanobacteria</taxon>
    </lineage>
</organism>
<comment type="caution">
    <text evidence="2">The sequence shown here is derived from an EMBL/GenBank/DDBJ whole genome shotgun (WGS) entry which is preliminary data.</text>
</comment>
<keyword evidence="1" id="KW-0812">Transmembrane</keyword>
<evidence type="ECO:0000313" key="3">
    <source>
        <dbReference type="Proteomes" id="UP000178127"/>
    </source>
</evidence>
<reference evidence="2 3" key="1">
    <citation type="journal article" date="2016" name="Nat. Commun.">
        <title>Thousands of microbial genomes shed light on interconnected biogeochemical processes in an aquifer system.</title>
        <authorList>
            <person name="Anantharaman K."/>
            <person name="Brown C.T."/>
            <person name="Hug L.A."/>
            <person name="Sharon I."/>
            <person name="Castelle C.J."/>
            <person name="Probst A.J."/>
            <person name="Thomas B.C."/>
            <person name="Singh A."/>
            <person name="Wilkins M.J."/>
            <person name="Karaoz U."/>
            <person name="Brodie E.L."/>
            <person name="Williams K.H."/>
            <person name="Hubbard S.S."/>
            <person name="Banfield J.F."/>
        </authorList>
    </citation>
    <scope>NUCLEOTIDE SEQUENCE [LARGE SCALE GENOMIC DNA]</scope>
</reference>
<feature type="transmembrane region" description="Helical" evidence="1">
    <location>
        <begin position="355"/>
        <end position="372"/>
    </location>
</feature>
<sequence length="514" mass="60235">MRNLFFLSIVSFIALHIFLINFNYAEWGDTYRILRASEFIRNLSYPEDEKRPPLFSAVLAVRPENVDQIFWGRVVMFFMSISAFIVFFKLTEIYLKSDFEKVLAVILFILNPVYLYWSIRIYADVPFSILCMLALLLYSKWRLTLNLAKVFILSLVASMAILTRFEGFILFAALGVALLFNGRFQFKIPDLSSLNLKQFFMYSFTTMILTMPYLVVKNPLDSKYLEETAGRSYDLKMVAIFMLSFLFVLGLNMAVYFFVRSKRNLFGFLKENIHIFAFLILEMLLILVWPAAIPRLFVPLIPVFIILFSKAINDYYTSDERAPKLIFFSLTILLLIIHLAGQYTFRLQFLVNIKYLLTATILLQLAVSAVLYFKKKYIFLMVLVISLSVWSLGVLYVHKDIYRSIKEASIYAAENFEGNVGYNDVSSISDWYLNYYDGGKNNTGTYLYYSKKADLNYENLTKKKLSYLLMTNEHNTDTTLDIEQRPYLKQLKEFNYIINNKEFWTKVLEIKENE</sequence>
<dbReference type="EMBL" id="MEVD01000003">
    <property type="protein sequence ID" value="OGC54464.1"/>
    <property type="molecule type" value="Genomic_DNA"/>
</dbReference>
<protein>
    <recommendedName>
        <fullName evidence="4">Glycosyltransferase RgtA/B/C/D-like domain-containing protein</fullName>
    </recommendedName>
</protein>
<feature type="transmembrane region" description="Helical" evidence="1">
    <location>
        <begin position="237"/>
        <end position="259"/>
    </location>
</feature>
<evidence type="ECO:0000256" key="1">
    <source>
        <dbReference type="SAM" id="Phobius"/>
    </source>
</evidence>
<evidence type="ECO:0008006" key="4">
    <source>
        <dbReference type="Google" id="ProtNLM"/>
    </source>
</evidence>
<accession>A0A1F4VBC6</accession>
<feature type="transmembrane region" description="Helical" evidence="1">
    <location>
        <begin position="5"/>
        <end position="25"/>
    </location>
</feature>
<gene>
    <name evidence="2" type="ORF">A3D91_01025</name>
</gene>
<feature type="transmembrane region" description="Helical" evidence="1">
    <location>
        <begin position="378"/>
        <end position="397"/>
    </location>
</feature>
<feature type="transmembrane region" description="Helical" evidence="1">
    <location>
        <begin position="296"/>
        <end position="313"/>
    </location>
</feature>
<feature type="transmembrane region" description="Helical" evidence="1">
    <location>
        <begin position="69"/>
        <end position="90"/>
    </location>
</feature>
<feature type="transmembrane region" description="Helical" evidence="1">
    <location>
        <begin position="199"/>
        <end position="216"/>
    </location>
</feature>
<name>A0A1F4VBC6_UNCKA</name>
<feature type="transmembrane region" description="Helical" evidence="1">
    <location>
        <begin position="150"/>
        <end position="179"/>
    </location>
</feature>
<proteinExistence type="predicted"/>
<dbReference type="STRING" id="1802620.A3D91_01025"/>